<name>A0A6A6XYH9_9PLEO</name>
<keyword evidence="3" id="KW-0677">Repeat</keyword>
<evidence type="ECO:0000259" key="9">
    <source>
        <dbReference type="PROSITE" id="PS50157"/>
    </source>
</evidence>
<dbReference type="AlphaFoldDB" id="A0A6A6XYH9"/>
<feature type="compositionally biased region" description="Low complexity" evidence="8">
    <location>
        <begin position="114"/>
        <end position="124"/>
    </location>
</feature>
<evidence type="ECO:0000256" key="1">
    <source>
        <dbReference type="ARBA" id="ARBA00004123"/>
    </source>
</evidence>
<evidence type="ECO:0000256" key="3">
    <source>
        <dbReference type="ARBA" id="ARBA00022737"/>
    </source>
</evidence>
<dbReference type="InterPro" id="IPR036236">
    <property type="entry name" value="Znf_C2H2_sf"/>
</dbReference>
<keyword evidence="6" id="KW-0539">Nucleus</keyword>
<dbReference type="EMBL" id="MU001742">
    <property type="protein sequence ID" value="KAF2800804.1"/>
    <property type="molecule type" value="Genomic_DNA"/>
</dbReference>
<evidence type="ECO:0000313" key="10">
    <source>
        <dbReference type="EMBL" id="KAF2800804.1"/>
    </source>
</evidence>
<dbReference type="InterPro" id="IPR007219">
    <property type="entry name" value="XnlR_reg_dom"/>
</dbReference>
<organism evidence="10 11">
    <name type="scientific">Melanomma pulvis-pyrius CBS 109.77</name>
    <dbReference type="NCBI Taxonomy" id="1314802"/>
    <lineage>
        <taxon>Eukaryota</taxon>
        <taxon>Fungi</taxon>
        <taxon>Dikarya</taxon>
        <taxon>Ascomycota</taxon>
        <taxon>Pezizomycotina</taxon>
        <taxon>Dothideomycetes</taxon>
        <taxon>Pleosporomycetidae</taxon>
        <taxon>Pleosporales</taxon>
        <taxon>Melanommataceae</taxon>
        <taxon>Melanomma</taxon>
    </lineage>
</organism>
<dbReference type="SMART" id="SM00355">
    <property type="entry name" value="ZnF_C2H2"/>
    <property type="match status" value="2"/>
</dbReference>
<proteinExistence type="predicted"/>
<reference evidence="10" key="1">
    <citation type="journal article" date="2020" name="Stud. Mycol.">
        <title>101 Dothideomycetes genomes: a test case for predicting lifestyles and emergence of pathogens.</title>
        <authorList>
            <person name="Haridas S."/>
            <person name="Albert R."/>
            <person name="Binder M."/>
            <person name="Bloem J."/>
            <person name="Labutti K."/>
            <person name="Salamov A."/>
            <person name="Andreopoulos B."/>
            <person name="Baker S."/>
            <person name="Barry K."/>
            <person name="Bills G."/>
            <person name="Bluhm B."/>
            <person name="Cannon C."/>
            <person name="Castanera R."/>
            <person name="Culley D."/>
            <person name="Daum C."/>
            <person name="Ezra D."/>
            <person name="Gonzalez J."/>
            <person name="Henrissat B."/>
            <person name="Kuo A."/>
            <person name="Liang C."/>
            <person name="Lipzen A."/>
            <person name="Lutzoni F."/>
            <person name="Magnuson J."/>
            <person name="Mondo S."/>
            <person name="Nolan M."/>
            <person name="Ohm R."/>
            <person name="Pangilinan J."/>
            <person name="Park H.-J."/>
            <person name="Ramirez L."/>
            <person name="Alfaro M."/>
            <person name="Sun H."/>
            <person name="Tritt A."/>
            <person name="Yoshinaga Y."/>
            <person name="Zwiers L.-H."/>
            <person name="Turgeon B."/>
            <person name="Goodwin S."/>
            <person name="Spatafora J."/>
            <person name="Crous P."/>
            <person name="Grigoriev I."/>
        </authorList>
    </citation>
    <scope>NUCLEOTIDE SEQUENCE</scope>
    <source>
        <strain evidence="10">CBS 109.77</strain>
    </source>
</reference>
<dbReference type="Pfam" id="PF04082">
    <property type="entry name" value="Fungal_trans"/>
    <property type="match status" value="1"/>
</dbReference>
<dbReference type="GO" id="GO:0000785">
    <property type="term" value="C:chromatin"/>
    <property type="evidence" value="ECO:0007669"/>
    <property type="project" value="TreeGrafter"/>
</dbReference>
<dbReference type="Proteomes" id="UP000799757">
    <property type="component" value="Unassembled WGS sequence"/>
</dbReference>
<evidence type="ECO:0000256" key="7">
    <source>
        <dbReference type="PROSITE-ProRule" id="PRU00042"/>
    </source>
</evidence>
<evidence type="ECO:0000256" key="2">
    <source>
        <dbReference type="ARBA" id="ARBA00022723"/>
    </source>
</evidence>
<dbReference type="GO" id="GO:0000978">
    <property type="term" value="F:RNA polymerase II cis-regulatory region sequence-specific DNA binding"/>
    <property type="evidence" value="ECO:0007669"/>
    <property type="project" value="InterPro"/>
</dbReference>
<dbReference type="GO" id="GO:0006351">
    <property type="term" value="P:DNA-templated transcription"/>
    <property type="evidence" value="ECO:0007669"/>
    <property type="project" value="InterPro"/>
</dbReference>
<evidence type="ECO:0000256" key="6">
    <source>
        <dbReference type="ARBA" id="ARBA00023242"/>
    </source>
</evidence>
<gene>
    <name evidence="10" type="ORF">K505DRAFT_355368</name>
</gene>
<protein>
    <recommendedName>
        <fullName evidence="9">C2H2-type domain-containing protein</fullName>
    </recommendedName>
</protein>
<feature type="domain" description="C2H2-type" evidence="9">
    <location>
        <begin position="52"/>
        <end position="80"/>
    </location>
</feature>
<dbReference type="SUPFAM" id="SSF57667">
    <property type="entry name" value="beta-beta-alpha zinc fingers"/>
    <property type="match status" value="1"/>
</dbReference>
<dbReference type="PROSITE" id="PS00028">
    <property type="entry name" value="ZINC_FINGER_C2H2_1"/>
    <property type="match status" value="2"/>
</dbReference>
<dbReference type="InterPro" id="IPR013087">
    <property type="entry name" value="Znf_C2H2_type"/>
</dbReference>
<keyword evidence="4 7" id="KW-0863">Zinc-finger</keyword>
<evidence type="ECO:0000313" key="11">
    <source>
        <dbReference type="Proteomes" id="UP000799757"/>
    </source>
</evidence>
<keyword evidence="2" id="KW-0479">Metal-binding</keyword>
<dbReference type="Gene3D" id="3.30.160.60">
    <property type="entry name" value="Classic Zinc Finger"/>
    <property type="match status" value="2"/>
</dbReference>
<dbReference type="InterPro" id="IPR051059">
    <property type="entry name" value="VerF-like"/>
</dbReference>
<keyword evidence="11" id="KW-1185">Reference proteome</keyword>
<dbReference type="PANTHER" id="PTHR40626">
    <property type="entry name" value="MIP31509P"/>
    <property type="match status" value="1"/>
</dbReference>
<evidence type="ECO:0000256" key="8">
    <source>
        <dbReference type="SAM" id="MobiDB-lite"/>
    </source>
</evidence>
<dbReference type="PANTHER" id="PTHR40626:SF34">
    <property type="entry name" value="ZINC FINGER PROTEIN YGR067C"/>
    <property type="match status" value="1"/>
</dbReference>
<sequence length="862" mass="97507">MFTEMTIDMDIVEKPRGGRTKRTYRCRHCNRLFKRSEHCARHERVHTQERPFPCNFCDRRYARKDLVKRHERSLHAEAYQAAHPEEFRRSSFQLSDHSYPLGDGAPSGQENADSTQSSPSNSTPLTPPIETAFMELSQHTNSCAVDNFFNVDQPLAHDVQSQLGQFSPPASLNELERRASLFGTVVDDSFQSSGYPLRVDFSPIQLWSEPNAHSCHSNMPDMESPTKRRRIEIDPLLLFNDSGQIPQMLPSEVSQHEPFALPPSTEYPLNQDNHIYYRGSKNMLNSETSSLPYCDLYTESALLNGFEGGFQSESVPQFSEQHPHVQKEINFEMPEFKFNEEICQKICEDARSRLPTGELVGGLFPNVDDLNHFFSGYMQCFHRHFPILHLSSLDVRETPSPLIFAICSIGAQYRLARQKAKNLFALAGTMSSYALRAGLPITAGTPKPGPLWIMQTRVLLSLCGMFSGKTNVVMRTVENLGLFAIDYRLRMSLLSLNTNKHLDWEDWIGRESSKRLLCGMFIVSNLISTTFGINPGFSHTQDLEFEVLDEELFWNARSAQEWMELRHARPPPKRNTIRDTMARMIFDEQQGENDQPVHVSGLTMLLIMHAVNIHMWNLLQVVNMSGSTGSTMHDTVLGSAFATLSRCEDIIASVRGGEDYGTWTAAEGPLMFNCQGLLRIAYIRLFSNTSAFDRLTLLTDNPQDIATAVRTFAVSPQKRNQNLMKSVMKAFEMLLETVKIGYLLLRKTAALNWSIEHAIAGWDAALFLTKWVHAIEVESLLVPPNAEESHVLEKLKGLLAEVGSDYKGSGSLAAQVAHFCSTTLNDCWVWGVTPRMGNILQLLAFAYEKDYRDLLSIESEVH</sequence>
<feature type="domain" description="C2H2-type" evidence="9">
    <location>
        <begin position="24"/>
        <end position="51"/>
    </location>
</feature>
<dbReference type="OrthoDB" id="10018191at2759"/>
<accession>A0A6A6XYH9</accession>
<evidence type="ECO:0000256" key="4">
    <source>
        <dbReference type="ARBA" id="ARBA00022771"/>
    </source>
</evidence>
<feature type="region of interest" description="Disordered" evidence="8">
    <location>
        <begin position="95"/>
        <end position="128"/>
    </location>
</feature>
<dbReference type="PROSITE" id="PS50157">
    <property type="entry name" value="ZINC_FINGER_C2H2_2"/>
    <property type="match status" value="2"/>
</dbReference>
<dbReference type="GO" id="GO:0005634">
    <property type="term" value="C:nucleus"/>
    <property type="evidence" value="ECO:0007669"/>
    <property type="project" value="UniProtKB-SubCell"/>
</dbReference>
<dbReference type="GO" id="GO:0008270">
    <property type="term" value="F:zinc ion binding"/>
    <property type="evidence" value="ECO:0007669"/>
    <property type="project" value="UniProtKB-KW"/>
</dbReference>
<dbReference type="CDD" id="cd12148">
    <property type="entry name" value="fungal_TF_MHR"/>
    <property type="match status" value="1"/>
</dbReference>
<keyword evidence="5" id="KW-0862">Zinc</keyword>
<evidence type="ECO:0000256" key="5">
    <source>
        <dbReference type="ARBA" id="ARBA00022833"/>
    </source>
</evidence>
<dbReference type="GO" id="GO:0000981">
    <property type="term" value="F:DNA-binding transcription factor activity, RNA polymerase II-specific"/>
    <property type="evidence" value="ECO:0007669"/>
    <property type="project" value="InterPro"/>
</dbReference>
<comment type="subcellular location">
    <subcellularLocation>
        <location evidence="1">Nucleus</location>
    </subcellularLocation>
</comment>